<evidence type="ECO:0008006" key="5">
    <source>
        <dbReference type="Google" id="ProtNLM"/>
    </source>
</evidence>
<dbReference type="InterPro" id="IPR050666">
    <property type="entry name" value="ESRP"/>
</dbReference>
<dbReference type="PANTHER" id="PTHR13976">
    <property type="entry name" value="HETEROGENEOUS NUCLEAR RIBONUCLEOPROTEIN-RELATED"/>
    <property type="match status" value="1"/>
</dbReference>
<protein>
    <recommendedName>
        <fullName evidence="5">RRM domain-containing protein</fullName>
    </recommendedName>
</protein>
<reference evidence="3 4" key="2">
    <citation type="submission" date="2017-04" db="EMBL/GenBank/DDBJ databases">
        <title>CpG methylation of centromeres and impact of large insertions on vertebrate speciation.</title>
        <authorList>
            <person name="Ichikawa K."/>
            <person name="Yoshimura J."/>
            <person name="Morishita S."/>
        </authorList>
    </citation>
    <scope>NUCLEOTIDE SEQUENCE</scope>
    <source>
        <strain evidence="3 4">HNI</strain>
    </source>
</reference>
<dbReference type="Ensembl" id="ENSORLT00020020904.1">
    <property type="protein sequence ID" value="ENSORLP00020013447.1"/>
    <property type="gene ID" value="ENSORLG00020014414.1"/>
</dbReference>
<dbReference type="Proteomes" id="UP000265180">
    <property type="component" value="Chromosome 18"/>
</dbReference>
<dbReference type="InterPro" id="IPR035979">
    <property type="entry name" value="RBD_domain_sf"/>
</dbReference>
<evidence type="ECO:0000256" key="2">
    <source>
        <dbReference type="ARBA" id="ARBA00022884"/>
    </source>
</evidence>
<evidence type="ECO:0000256" key="1">
    <source>
        <dbReference type="ARBA" id="ARBA00022737"/>
    </source>
</evidence>
<keyword evidence="1" id="KW-0677">Repeat</keyword>
<dbReference type="GO" id="GO:0003723">
    <property type="term" value="F:RNA binding"/>
    <property type="evidence" value="ECO:0007669"/>
    <property type="project" value="UniProtKB-KW"/>
</dbReference>
<reference evidence="3" key="4">
    <citation type="submission" date="2025-09" db="UniProtKB">
        <authorList>
            <consortium name="Ensembl"/>
        </authorList>
    </citation>
    <scope>IDENTIFICATION</scope>
    <source>
        <strain evidence="3">HNI</strain>
    </source>
</reference>
<dbReference type="SUPFAM" id="SSF54928">
    <property type="entry name" value="RNA-binding domain, RBD"/>
    <property type="match status" value="1"/>
</dbReference>
<reference key="1">
    <citation type="journal article" date="2007" name="Nature">
        <title>The medaka draft genome and insights into vertebrate genome evolution.</title>
        <authorList>
            <person name="Kasahara M."/>
            <person name="Naruse K."/>
            <person name="Sasaki S."/>
            <person name="Nakatani Y."/>
            <person name="Qu W."/>
            <person name="Ahsan B."/>
            <person name="Yamada T."/>
            <person name="Nagayasu Y."/>
            <person name="Doi K."/>
            <person name="Kasai Y."/>
            <person name="Jindo T."/>
            <person name="Kobayashi D."/>
            <person name="Shimada A."/>
            <person name="Toyoda A."/>
            <person name="Kuroki Y."/>
            <person name="Fujiyama A."/>
            <person name="Sasaki T."/>
            <person name="Shimizu A."/>
            <person name="Asakawa S."/>
            <person name="Shimizu N."/>
            <person name="Hashimoto S."/>
            <person name="Yang J."/>
            <person name="Lee Y."/>
            <person name="Matsushima K."/>
            <person name="Sugano S."/>
            <person name="Sakaizumi M."/>
            <person name="Narita T."/>
            <person name="Ohishi K."/>
            <person name="Haga S."/>
            <person name="Ohta F."/>
            <person name="Nomoto H."/>
            <person name="Nogata K."/>
            <person name="Morishita T."/>
            <person name="Endo T."/>
            <person name="Shin-I T."/>
            <person name="Takeda H."/>
            <person name="Morishita S."/>
            <person name="Kohara Y."/>
        </authorList>
    </citation>
    <scope>NUCLEOTIDE SEQUENCE [LARGE SCALE GENOMIC DNA]</scope>
    <source>
        <strain>Hd-rR</strain>
    </source>
</reference>
<proteinExistence type="predicted"/>
<dbReference type="AlphaFoldDB" id="A0A3P9KYK6"/>
<evidence type="ECO:0000313" key="3">
    <source>
        <dbReference type="Ensembl" id="ENSORLP00020013447.1"/>
    </source>
</evidence>
<name>A0A3P9KYK6_ORYLA</name>
<keyword evidence="2" id="KW-0694">RNA-binding</keyword>
<reference evidence="3" key="3">
    <citation type="submission" date="2025-08" db="UniProtKB">
        <authorList>
            <consortium name="Ensembl"/>
        </authorList>
    </citation>
    <scope>IDENTIFICATION</scope>
    <source>
        <strain evidence="3">HNI</strain>
    </source>
</reference>
<organism evidence="3 4">
    <name type="scientific">Oryzias latipes</name>
    <name type="common">Japanese rice fish</name>
    <name type="synonym">Japanese killifish</name>
    <dbReference type="NCBI Taxonomy" id="8090"/>
    <lineage>
        <taxon>Eukaryota</taxon>
        <taxon>Metazoa</taxon>
        <taxon>Chordata</taxon>
        <taxon>Craniata</taxon>
        <taxon>Vertebrata</taxon>
        <taxon>Euteleostomi</taxon>
        <taxon>Actinopterygii</taxon>
        <taxon>Neopterygii</taxon>
        <taxon>Teleostei</taxon>
        <taxon>Neoteleostei</taxon>
        <taxon>Acanthomorphata</taxon>
        <taxon>Ovalentaria</taxon>
        <taxon>Atherinomorphae</taxon>
        <taxon>Beloniformes</taxon>
        <taxon>Adrianichthyidae</taxon>
        <taxon>Oryziinae</taxon>
        <taxon>Oryzias</taxon>
    </lineage>
</organism>
<evidence type="ECO:0000313" key="4">
    <source>
        <dbReference type="Proteomes" id="UP000265180"/>
    </source>
</evidence>
<sequence>MGFHSRAAASEPHITKCNAKRQCSGVKHATTGLWSRLLWSDDQVFPSVNLMDESRFGGCHDNSTCFSGLGFGPLIPLKGTLNASGYQNVLDNSIAFDIEIVKSCRAEVRTHYEPHRKPVDKGGKISCNPWTPVQSTHKGYTETRPPADIYNLFSPLNPMRVHIEIGPDGRVTGEAYVEFATLEVAVAAMSKYEANMQHRYVEMFLNSTAGGSNHHFQNPVRHFEFLKSGGFGGYRQYSFLNGEADWNYKEHQIQIYR</sequence>
<dbReference type="InterPro" id="IPR012677">
    <property type="entry name" value="Nucleotide-bd_a/b_plait_sf"/>
</dbReference>
<accession>A0A3P9KYK6</accession>
<dbReference type="Gene3D" id="3.30.70.330">
    <property type="match status" value="1"/>
</dbReference>